<protein>
    <recommendedName>
        <fullName evidence="4">Pentatricopeptide repeat-containing protein</fullName>
    </recommendedName>
</protein>
<dbReference type="GO" id="GO:0005739">
    <property type="term" value="C:mitochondrion"/>
    <property type="evidence" value="ECO:0007669"/>
    <property type="project" value="TreeGrafter"/>
</dbReference>
<name>A0A8S9H1R6_BRACR</name>
<dbReference type="PANTHER" id="PTHR45717:SF46">
    <property type="entry name" value="PENTATRICOPEPTIDE REPEAT-CONTAINING PROTEIN"/>
    <property type="match status" value="1"/>
</dbReference>
<dbReference type="Gene3D" id="1.25.40.10">
    <property type="entry name" value="Tetratricopeptide repeat domain"/>
    <property type="match status" value="1"/>
</dbReference>
<gene>
    <name evidence="2" type="ORF">F2Q68_00034370</name>
</gene>
<dbReference type="InterPro" id="IPR011990">
    <property type="entry name" value="TPR-like_helical_dom_sf"/>
</dbReference>
<dbReference type="AlphaFoldDB" id="A0A8S9H1R6"/>
<comment type="caution">
    <text evidence="2">The sequence shown here is derived from an EMBL/GenBank/DDBJ whole genome shotgun (WGS) entry which is preliminary data.</text>
</comment>
<reference evidence="2" key="1">
    <citation type="submission" date="2019-12" db="EMBL/GenBank/DDBJ databases">
        <title>Genome sequencing and annotation of Brassica cretica.</title>
        <authorList>
            <person name="Studholme D.J."/>
            <person name="Sarris P.F."/>
        </authorList>
    </citation>
    <scope>NUCLEOTIDE SEQUENCE</scope>
    <source>
        <strain evidence="2">PFS-001/15</strain>
        <tissue evidence="2">Leaf</tissue>
    </source>
</reference>
<organism evidence="2 3">
    <name type="scientific">Brassica cretica</name>
    <name type="common">Mustard</name>
    <dbReference type="NCBI Taxonomy" id="69181"/>
    <lineage>
        <taxon>Eukaryota</taxon>
        <taxon>Viridiplantae</taxon>
        <taxon>Streptophyta</taxon>
        <taxon>Embryophyta</taxon>
        <taxon>Tracheophyta</taxon>
        <taxon>Spermatophyta</taxon>
        <taxon>Magnoliopsida</taxon>
        <taxon>eudicotyledons</taxon>
        <taxon>Gunneridae</taxon>
        <taxon>Pentapetalae</taxon>
        <taxon>rosids</taxon>
        <taxon>malvids</taxon>
        <taxon>Brassicales</taxon>
        <taxon>Brassicaceae</taxon>
        <taxon>Brassiceae</taxon>
        <taxon>Brassica</taxon>
    </lineage>
</organism>
<accession>A0A8S9H1R6</accession>
<proteinExistence type="inferred from homology"/>
<evidence type="ECO:0008006" key="4">
    <source>
        <dbReference type="Google" id="ProtNLM"/>
    </source>
</evidence>
<evidence type="ECO:0000256" key="1">
    <source>
        <dbReference type="ARBA" id="ARBA00007626"/>
    </source>
</evidence>
<dbReference type="EMBL" id="QGKW02001988">
    <property type="protein sequence ID" value="KAF2550192.1"/>
    <property type="molecule type" value="Genomic_DNA"/>
</dbReference>
<sequence length="347" mass="40403">MDHIILVCGKWKFERKKWLFEVDNDQGSKLLAANEETRYEDFVKIIYEDYEVDFAEHELELEELTTEEFLSYVDVIVRERPVKTKHRSVRCLSNGNSKGTKLNPSLVRGIFEKLRDSKRFPPSPRGIKSGWLNERYICSLLPEDYTTRFHLVENMLAKKTLDRAEAASKKMRKLGFLLKPSPYSSTTSLYSFDGNRGKVDEILREMKENNVKLDSLTVNVFRVYAAESDVRSMEKLLPGCEAITMLQDHESYKKIMRLYSEAGKSEDVYRIWNHIVILRAGEMYYKEYEWSGIQIDVQVPTMLVSGFHKKGMVKQADILMKNTVRNRGCDNKPITPLWKSGRKLGIN</sequence>
<dbReference type="PANTHER" id="PTHR45717">
    <property type="entry name" value="OS12G0527900 PROTEIN"/>
    <property type="match status" value="1"/>
</dbReference>
<comment type="similarity">
    <text evidence="1">Belongs to the PPR family. P subfamily.</text>
</comment>
<evidence type="ECO:0000313" key="2">
    <source>
        <dbReference type="EMBL" id="KAF2550192.1"/>
    </source>
</evidence>
<evidence type="ECO:0000313" key="3">
    <source>
        <dbReference type="Proteomes" id="UP000712281"/>
    </source>
</evidence>
<dbReference type="Proteomes" id="UP000712281">
    <property type="component" value="Unassembled WGS sequence"/>
</dbReference>